<dbReference type="Pfam" id="PF00013">
    <property type="entry name" value="KH_1"/>
    <property type="match status" value="3"/>
</dbReference>
<evidence type="ECO:0000256" key="2">
    <source>
        <dbReference type="PROSITE-ProRule" id="PRU00117"/>
    </source>
</evidence>
<keyword evidence="1" id="KW-0677">Repeat</keyword>
<feature type="domain" description="K Homology" evidence="4">
    <location>
        <begin position="430"/>
        <end position="501"/>
    </location>
</feature>
<proteinExistence type="predicted"/>
<accession>A0ABQ8PMT3</accession>
<feature type="compositionally biased region" description="Basic and acidic residues" evidence="3">
    <location>
        <begin position="1"/>
        <end position="35"/>
    </location>
</feature>
<feature type="region of interest" description="Disordered" evidence="3">
    <location>
        <begin position="116"/>
        <end position="192"/>
    </location>
</feature>
<dbReference type="SUPFAM" id="SSF54791">
    <property type="entry name" value="Eukaryotic type KH-domain (KH-domain type I)"/>
    <property type="match status" value="3"/>
</dbReference>
<evidence type="ECO:0000256" key="1">
    <source>
        <dbReference type="ARBA" id="ARBA00022737"/>
    </source>
</evidence>
<evidence type="ECO:0000256" key="3">
    <source>
        <dbReference type="SAM" id="MobiDB-lite"/>
    </source>
</evidence>
<feature type="compositionally biased region" description="Acidic residues" evidence="3">
    <location>
        <begin position="59"/>
        <end position="79"/>
    </location>
</feature>
<dbReference type="Proteomes" id="UP001151295">
    <property type="component" value="Unassembled WGS sequence"/>
</dbReference>
<evidence type="ECO:0000313" key="5">
    <source>
        <dbReference type="EMBL" id="KAJ1992357.1"/>
    </source>
</evidence>
<organism evidence="5 6">
    <name type="scientific">Coemansia umbellata</name>
    <dbReference type="NCBI Taxonomy" id="1424467"/>
    <lineage>
        <taxon>Eukaryota</taxon>
        <taxon>Fungi</taxon>
        <taxon>Fungi incertae sedis</taxon>
        <taxon>Zoopagomycota</taxon>
        <taxon>Kickxellomycotina</taxon>
        <taxon>Kickxellomycetes</taxon>
        <taxon>Kickxellales</taxon>
        <taxon>Kickxellaceae</taxon>
        <taxon>Coemansia</taxon>
    </lineage>
</organism>
<dbReference type="PANTHER" id="PTHR10288">
    <property type="entry name" value="KH DOMAIN CONTAINING RNA BINDING PROTEIN"/>
    <property type="match status" value="1"/>
</dbReference>
<feature type="compositionally biased region" description="Low complexity" evidence="3">
    <location>
        <begin position="45"/>
        <end position="58"/>
    </location>
</feature>
<feature type="compositionally biased region" description="Basic and acidic residues" evidence="3">
    <location>
        <begin position="80"/>
        <end position="89"/>
    </location>
</feature>
<dbReference type="InterPro" id="IPR004087">
    <property type="entry name" value="KH_dom"/>
</dbReference>
<feature type="region of interest" description="Disordered" evidence="3">
    <location>
        <begin position="559"/>
        <end position="621"/>
    </location>
</feature>
<dbReference type="PROSITE" id="PS50084">
    <property type="entry name" value="KH_TYPE_1"/>
    <property type="match status" value="3"/>
</dbReference>
<gene>
    <name evidence="5" type="ORF">EDC05_002855</name>
</gene>
<dbReference type="InterPro" id="IPR036612">
    <property type="entry name" value="KH_dom_type_1_sf"/>
</dbReference>
<evidence type="ECO:0000259" key="4">
    <source>
        <dbReference type="SMART" id="SM00322"/>
    </source>
</evidence>
<reference evidence="5" key="1">
    <citation type="submission" date="2022-07" db="EMBL/GenBank/DDBJ databases">
        <title>Phylogenomic reconstructions and comparative analyses of Kickxellomycotina fungi.</title>
        <authorList>
            <person name="Reynolds N.K."/>
            <person name="Stajich J.E."/>
            <person name="Barry K."/>
            <person name="Grigoriev I.V."/>
            <person name="Crous P."/>
            <person name="Smith M.E."/>
        </authorList>
    </citation>
    <scope>NUCLEOTIDE SEQUENCE</scope>
    <source>
        <strain evidence="5">BCRC 34882</strain>
    </source>
</reference>
<comment type="caution">
    <text evidence="5">The sequence shown here is derived from an EMBL/GenBank/DDBJ whole genome shotgun (WGS) entry which is preliminary data.</text>
</comment>
<feature type="region of interest" description="Disordered" evidence="3">
    <location>
        <begin position="1"/>
        <end position="98"/>
    </location>
</feature>
<feature type="compositionally biased region" description="Basic and acidic residues" evidence="3">
    <location>
        <begin position="164"/>
        <end position="188"/>
    </location>
</feature>
<feature type="region of interest" description="Disordered" evidence="3">
    <location>
        <begin position="368"/>
        <end position="430"/>
    </location>
</feature>
<dbReference type="InterPro" id="IPR004088">
    <property type="entry name" value="KH_dom_type_1"/>
</dbReference>
<name>A0ABQ8PMT3_9FUNG</name>
<protein>
    <recommendedName>
        <fullName evidence="4">K Homology domain-containing protein</fullName>
    </recommendedName>
</protein>
<dbReference type="SMART" id="SM00322">
    <property type="entry name" value="KH"/>
    <property type="match status" value="3"/>
</dbReference>
<feature type="compositionally biased region" description="Gly residues" evidence="3">
    <location>
        <begin position="408"/>
        <end position="417"/>
    </location>
</feature>
<keyword evidence="6" id="KW-1185">Reference proteome</keyword>
<dbReference type="CDD" id="cd00105">
    <property type="entry name" value="KH-I"/>
    <property type="match status" value="2"/>
</dbReference>
<feature type="compositionally biased region" description="Basic and acidic residues" evidence="3">
    <location>
        <begin position="142"/>
        <end position="157"/>
    </location>
</feature>
<feature type="compositionally biased region" description="Low complexity" evidence="3">
    <location>
        <begin position="564"/>
        <end position="575"/>
    </location>
</feature>
<dbReference type="Gene3D" id="3.30.1370.10">
    <property type="entry name" value="K Homology domain, type 1"/>
    <property type="match status" value="3"/>
</dbReference>
<sequence length="662" mass="71482">MSDEARDSPASTHSEEKIEDKRVTEQHEQHEQHEQPEDDEDEEYYSGTEGQQEQGQGEQEAESENENQGSDEDEIASDSDESKAVEMPRMDAPSGIGMNDALAKARAIAAKLGTMQKPVAAAAVDEQAARDEQQGYSGRMQQDTRRRSASPDDRENGGRGMRGQKRERSTSRGPQRHDVRRNNRRFEGEPADTEQPVLEFLVPSTLSGLIIGRSGSNLRAIEQRHGVRIQFDGGFDRNAPERGIKIEGPVQSADAARQDILDFVDRHNRQLLARGPQDVAMGSDGFGVAPPADLGAEGMATIMVPSSKVGLVIGRRGESIKSIQMATGARVQVQPDSGRGAPERPIQLIGSPDQIEYARVRIMEIVSAERPPREGPGGYRPDHGPGYPMPVPSRGGPQGPPSQSAYGARGGPGGYGMGQDRFGGPQQPMAADGEEMQIPAEAVGVIIGRGGETIKHLQQASGARIQILQGPEHTGPLRQVTIRGDPSACLRARRMVEEKIEGLQERQGAPAPGGYGGRGGQYGAAAGGHGGYGQQQPMGGGYTGYGYGGEPMDIAGAEPKAQWGQQQQQQPPYYGGAAGGTGYAGYQQPQQQTQQHQQHQQQQQQQQQQQPASGEQTMQWTNQQTADYYAQYAATSPEYAQYAEYYRKLAEKDPNGIVPSGN</sequence>
<evidence type="ECO:0000313" key="6">
    <source>
        <dbReference type="Proteomes" id="UP001151295"/>
    </source>
</evidence>
<dbReference type="EMBL" id="JANBQD010000028">
    <property type="protein sequence ID" value="KAJ1992357.1"/>
    <property type="molecule type" value="Genomic_DNA"/>
</dbReference>
<feature type="domain" description="K Homology" evidence="4">
    <location>
        <begin position="296"/>
        <end position="367"/>
    </location>
</feature>
<keyword evidence="2" id="KW-0694">RNA-binding</keyword>
<feature type="compositionally biased region" description="Low complexity" evidence="3">
    <location>
        <begin position="584"/>
        <end position="612"/>
    </location>
</feature>
<feature type="domain" description="K Homology" evidence="4">
    <location>
        <begin position="194"/>
        <end position="265"/>
    </location>
</feature>